<evidence type="ECO:0000256" key="1">
    <source>
        <dbReference type="ARBA" id="ARBA00005622"/>
    </source>
</evidence>
<organism evidence="3 4">
    <name type="scientific">Prorocentrum cordatum</name>
    <dbReference type="NCBI Taxonomy" id="2364126"/>
    <lineage>
        <taxon>Eukaryota</taxon>
        <taxon>Sar</taxon>
        <taxon>Alveolata</taxon>
        <taxon>Dinophyceae</taxon>
        <taxon>Prorocentrales</taxon>
        <taxon>Prorocentraceae</taxon>
        <taxon>Prorocentrum</taxon>
    </lineage>
</organism>
<keyword evidence="2" id="KW-0378">Hydrolase</keyword>
<keyword evidence="4" id="KW-1185">Reference proteome</keyword>
<dbReference type="InterPro" id="IPR029058">
    <property type="entry name" value="AB_hydrolase_fold"/>
</dbReference>
<protein>
    <recommendedName>
        <fullName evidence="5">Esterase</fullName>
    </recommendedName>
</protein>
<dbReference type="EMBL" id="CAUYUJ010008440">
    <property type="protein sequence ID" value="CAK0823956.1"/>
    <property type="molecule type" value="Genomic_DNA"/>
</dbReference>
<reference evidence="3" key="1">
    <citation type="submission" date="2023-10" db="EMBL/GenBank/DDBJ databases">
        <authorList>
            <person name="Chen Y."/>
            <person name="Shah S."/>
            <person name="Dougan E. K."/>
            <person name="Thang M."/>
            <person name="Chan C."/>
        </authorList>
    </citation>
    <scope>NUCLEOTIDE SEQUENCE [LARGE SCALE GENOMIC DNA]</scope>
</reference>
<dbReference type="SUPFAM" id="SSF53474">
    <property type="entry name" value="alpha/beta-Hydrolases"/>
    <property type="match status" value="1"/>
</dbReference>
<evidence type="ECO:0000256" key="2">
    <source>
        <dbReference type="ARBA" id="ARBA00022801"/>
    </source>
</evidence>
<accession>A0ABN9RYT3</accession>
<dbReference type="Proteomes" id="UP001189429">
    <property type="component" value="Unassembled WGS sequence"/>
</dbReference>
<dbReference type="Pfam" id="PF00756">
    <property type="entry name" value="Esterase"/>
    <property type="match status" value="1"/>
</dbReference>
<comment type="caution">
    <text evidence="3">The sequence shown here is derived from an EMBL/GenBank/DDBJ whole genome shotgun (WGS) entry which is preliminary data.</text>
</comment>
<sequence>MALAAAHAAFRVRSSEGLRYKVTVSLPLGYDRPEEAGLRYPVVLALDAEPYLFPLLATAARTNHFFKRSSWYPSSLIPLIDSKYRTSKGDRALVGKSFGGSAVLHAMLDQECSPLFSHYLLGSPSISWDDRAFFRLEEESHKSRRPLSAAVYYAVGGREPSQPGSARDFERVLCSRGYPDLSITVDVVEGEDHGSLSYPFVCRGLNWLAASLARSRA</sequence>
<dbReference type="InterPro" id="IPR052558">
    <property type="entry name" value="Siderophore_Hydrolase_D"/>
</dbReference>
<dbReference type="PANTHER" id="PTHR40841:SF2">
    <property type="entry name" value="SIDEROPHORE-DEGRADING ESTERASE (EUROFUNG)"/>
    <property type="match status" value="1"/>
</dbReference>
<comment type="similarity">
    <text evidence="1">Belongs to the esterase D family.</text>
</comment>
<gene>
    <name evidence="3" type="ORF">PCOR1329_LOCUS24498</name>
</gene>
<proteinExistence type="inferred from homology"/>
<evidence type="ECO:0000313" key="3">
    <source>
        <dbReference type="EMBL" id="CAK0823956.1"/>
    </source>
</evidence>
<evidence type="ECO:0008006" key="5">
    <source>
        <dbReference type="Google" id="ProtNLM"/>
    </source>
</evidence>
<dbReference type="InterPro" id="IPR000801">
    <property type="entry name" value="Esterase-like"/>
</dbReference>
<name>A0ABN9RYT3_9DINO</name>
<dbReference type="Gene3D" id="3.40.50.1820">
    <property type="entry name" value="alpha/beta hydrolase"/>
    <property type="match status" value="1"/>
</dbReference>
<evidence type="ECO:0000313" key="4">
    <source>
        <dbReference type="Proteomes" id="UP001189429"/>
    </source>
</evidence>
<dbReference type="PANTHER" id="PTHR40841">
    <property type="entry name" value="SIDEROPHORE TRIACETYLFUSARININE C ESTERASE"/>
    <property type="match status" value="1"/>
</dbReference>